<accession>A9E0H0</accession>
<keyword evidence="2" id="KW-1185">Reference proteome</keyword>
<comment type="caution">
    <text evidence="1">The sequence shown here is derived from an EMBL/GenBank/DDBJ whole genome shotgun (WGS) entry which is preliminary data.</text>
</comment>
<dbReference type="Proteomes" id="UP000002945">
    <property type="component" value="Unassembled WGS sequence"/>
</dbReference>
<evidence type="ECO:0000313" key="1">
    <source>
        <dbReference type="EMBL" id="EDP95852.1"/>
    </source>
</evidence>
<gene>
    <name evidence="1" type="ORF">KAOT1_05592</name>
</gene>
<sequence>MTSFFDLKYSVKKLTNNSQQTKATQPNTKYPKPNCKATKTQQKILIIAKYSAKLCSNNYFTKQF</sequence>
<dbReference type="HOGENOM" id="CLU_2861917_0_0_10"/>
<name>A9E0H0_9FLAO</name>
<dbReference type="STRING" id="391587.KAOT1_05592"/>
<evidence type="ECO:0000313" key="2">
    <source>
        <dbReference type="Proteomes" id="UP000002945"/>
    </source>
</evidence>
<protein>
    <submittedName>
        <fullName evidence="1">Uncharacterized protein</fullName>
    </submittedName>
</protein>
<dbReference type="AlphaFoldDB" id="A9E0H0"/>
<organism evidence="1 2">
    <name type="scientific">Kordia algicida OT-1</name>
    <dbReference type="NCBI Taxonomy" id="391587"/>
    <lineage>
        <taxon>Bacteria</taxon>
        <taxon>Pseudomonadati</taxon>
        <taxon>Bacteroidota</taxon>
        <taxon>Flavobacteriia</taxon>
        <taxon>Flavobacteriales</taxon>
        <taxon>Flavobacteriaceae</taxon>
        <taxon>Kordia</taxon>
    </lineage>
</organism>
<dbReference type="EMBL" id="ABIB01000006">
    <property type="protein sequence ID" value="EDP95852.1"/>
    <property type="molecule type" value="Genomic_DNA"/>
</dbReference>
<reference evidence="1 2" key="1">
    <citation type="journal article" date="2011" name="J. Bacteriol.">
        <title>Genome sequence of the algicidal bacterium Kordia algicida OT-1.</title>
        <authorList>
            <person name="Lee H.S."/>
            <person name="Kang S.G."/>
            <person name="Kwon K.K."/>
            <person name="Lee J.H."/>
            <person name="Kim S.J."/>
        </authorList>
    </citation>
    <scope>NUCLEOTIDE SEQUENCE [LARGE SCALE GENOMIC DNA]</scope>
    <source>
        <strain evidence="1 2">OT-1</strain>
    </source>
</reference>
<proteinExistence type="predicted"/>